<name>H1W4M5_COLHI</name>
<evidence type="ECO:0000313" key="5">
    <source>
        <dbReference type="EMBL" id="CCF47438.1"/>
    </source>
</evidence>
<dbReference type="PANTHER" id="PTHR33481:SF1">
    <property type="entry name" value="ENDONUCLEASE_EXONUCLEASE_PHOSPHATASE DOMAIN-CONTAINING PROTEIN-RELATED"/>
    <property type="match status" value="1"/>
</dbReference>
<keyword evidence="5" id="KW-0808">Transferase</keyword>
<dbReference type="EMBL" id="CACQ02009723">
    <property type="protein sequence ID" value="CCF47438.1"/>
    <property type="molecule type" value="Genomic_DNA"/>
</dbReference>
<feature type="domain" description="Reverse transcriptase" evidence="4">
    <location>
        <begin position="110"/>
        <end position="230"/>
    </location>
</feature>
<organism evidence="5 6">
    <name type="scientific">Colletotrichum higginsianum (strain IMI 349063)</name>
    <name type="common">Crucifer anthracnose fungus</name>
    <dbReference type="NCBI Taxonomy" id="759273"/>
    <lineage>
        <taxon>Eukaryota</taxon>
        <taxon>Fungi</taxon>
        <taxon>Dikarya</taxon>
        <taxon>Ascomycota</taxon>
        <taxon>Pezizomycotina</taxon>
        <taxon>Sordariomycetes</taxon>
        <taxon>Hypocreomycetidae</taxon>
        <taxon>Glomerellales</taxon>
        <taxon>Glomerellaceae</taxon>
        <taxon>Colletotrichum</taxon>
        <taxon>Colletotrichum destructivum species complex</taxon>
    </lineage>
</organism>
<accession>H1W4M5</accession>
<gene>
    <name evidence="5" type="ORF">CH063_04158</name>
</gene>
<evidence type="ECO:0000256" key="2">
    <source>
        <dbReference type="ARBA" id="ARBA00023128"/>
    </source>
</evidence>
<dbReference type="HOGENOM" id="CLU_1204686_0_0_1"/>
<protein>
    <submittedName>
        <fullName evidence="5">Reverse transcriptase</fullName>
    </submittedName>
</protein>
<reference evidence="6" key="1">
    <citation type="journal article" date="2012" name="Nat. Genet.">
        <title>Lifestyle transitions in plant pathogenic Colletotrichum fungi deciphered by genome and transcriptome analyses.</title>
        <authorList>
            <person name="O'Connell R.J."/>
            <person name="Thon M.R."/>
            <person name="Hacquard S."/>
            <person name="Amyotte S.G."/>
            <person name="Kleemann J."/>
            <person name="Torres M.F."/>
            <person name="Damm U."/>
            <person name="Buiate E.A."/>
            <person name="Epstein L."/>
            <person name="Alkan N."/>
            <person name="Altmueller J."/>
            <person name="Alvarado-Balderrama L."/>
            <person name="Bauser C.A."/>
            <person name="Becker C."/>
            <person name="Birren B.W."/>
            <person name="Chen Z."/>
            <person name="Choi J."/>
            <person name="Crouch J.A."/>
            <person name="Duvick J.P."/>
            <person name="Farman M.A."/>
            <person name="Gan P."/>
            <person name="Heiman D."/>
            <person name="Henrissat B."/>
            <person name="Howard R.J."/>
            <person name="Kabbage M."/>
            <person name="Koch C."/>
            <person name="Kracher B."/>
            <person name="Kubo Y."/>
            <person name="Law A.D."/>
            <person name="Lebrun M.-H."/>
            <person name="Lee Y.-H."/>
            <person name="Miyara I."/>
            <person name="Moore N."/>
            <person name="Neumann U."/>
            <person name="Nordstroem K."/>
            <person name="Panaccione D.G."/>
            <person name="Panstruga R."/>
            <person name="Place M."/>
            <person name="Proctor R.H."/>
            <person name="Prusky D."/>
            <person name="Rech G."/>
            <person name="Reinhardt R."/>
            <person name="Rollins J.A."/>
            <person name="Rounsley S."/>
            <person name="Schardl C.L."/>
            <person name="Schwartz D.C."/>
            <person name="Shenoy N."/>
            <person name="Shirasu K."/>
            <person name="Sikhakolli U.R."/>
            <person name="Stueber K."/>
            <person name="Sukno S.A."/>
            <person name="Sweigard J.A."/>
            <person name="Takano Y."/>
            <person name="Takahara H."/>
            <person name="Trail F."/>
            <person name="van der Does H.C."/>
            <person name="Voll L.M."/>
            <person name="Will I."/>
            <person name="Young S."/>
            <person name="Zeng Q."/>
            <person name="Zhang J."/>
            <person name="Zhou S."/>
            <person name="Dickman M.B."/>
            <person name="Schulze-Lefert P."/>
            <person name="Ver Loren van Themaat E."/>
            <person name="Ma L.-J."/>
            <person name="Vaillancourt L.J."/>
        </authorList>
    </citation>
    <scope>NUCLEOTIDE SEQUENCE [LARGE SCALE GENOMIC DNA]</scope>
    <source>
        <strain evidence="6">IMI 349063</strain>
    </source>
</reference>
<dbReference type="PROSITE" id="PS50878">
    <property type="entry name" value="RT_POL"/>
    <property type="match status" value="1"/>
</dbReference>
<dbReference type="InterPro" id="IPR000477">
    <property type="entry name" value="RT_dom"/>
</dbReference>
<keyword evidence="5" id="KW-0695">RNA-directed DNA polymerase</keyword>
<dbReference type="eggNOG" id="KOG1075">
    <property type="taxonomic scope" value="Eukaryota"/>
</dbReference>
<dbReference type="GO" id="GO:0003964">
    <property type="term" value="F:RNA-directed DNA polymerase activity"/>
    <property type="evidence" value="ECO:0007669"/>
    <property type="project" value="UniProtKB-KW"/>
</dbReference>
<keyword evidence="2" id="KW-0496">Mitochondrion</keyword>
<dbReference type="PANTHER" id="PTHR33481">
    <property type="entry name" value="REVERSE TRANSCRIPTASE"/>
    <property type="match status" value="1"/>
</dbReference>
<keyword evidence="5" id="KW-0548">Nucleotidyltransferase</keyword>
<dbReference type="InterPro" id="IPR043502">
    <property type="entry name" value="DNA/RNA_pol_sf"/>
</dbReference>
<sequence length="230" mass="25338">MGWRKDSPTTKAPPLTVEERMVDGTHDKAQALRRALLDRFSADDDLPGDPFDVPAAPRRQMPWQDTLSREEVKAATLTKTTTPGVDGITTRLFQACWDSIAEPVRLLFQACLCTGHFPLPFRRAEVVMIQKAGRDASKTGSWRPIALLSCLGKGLERLLARRMSYLTILQGVASPQQVGALPGRSVVDLTTCLTHDIEATLDKGLMATLVTMDVKGAFDSVLRNRLVVRL</sequence>
<proteinExistence type="predicted"/>
<feature type="region of interest" description="Disordered" evidence="3">
    <location>
        <begin position="1"/>
        <end position="23"/>
    </location>
</feature>
<dbReference type="Proteomes" id="UP000007174">
    <property type="component" value="Unassembled WGS sequence"/>
</dbReference>
<evidence type="ECO:0000313" key="6">
    <source>
        <dbReference type="Proteomes" id="UP000007174"/>
    </source>
</evidence>
<dbReference type="GO" id="GO:0005739">
    <property type="term" value="C:mitochondrion"/>
    <property type="evidence" value="ECO:0007669"/>
    <property type="project" value="UniProtKB-SubCell"/>
</dbReference>
<dbReference type="AlphaFoldDB" id="H1W4M5"/>
<evidence type="ECO:0000259" key="4">
    <source>
        <dbReference type="PROSITE" id="PS50878"/>
    </source>
</evidence>
<comment type="subcellular location">
    <subcellularLocation>
        <location evidence="1">Mitochondrion</location>
    </subcellularLocation>
</comment>
<dbReference type="SUPFAM" id="SSF56672">
    <property type="entry name" value="DNA/RNA polymerases"/>
    <property type="match status" value="1"/>
</dbReference>
<evidence type="ECO:0000256" key="1">
    <source>
        <dbReference type="ARBA" id="ARBA00004173"/>
    </source>
</evidence>
<dbReference type="Pfam" id="PF00078">
    <property type="entry name" value="RVT_1"/>
    <property type="match status" value="1"/>
</dbReference>
<dbReference type="STRING" id="759273.H1W4M5"/>
<evidence type="ECO:0000256" key="3">
    <source>
        <dbReference type="SAM" id="MobiDB-lite"/>
    </source>
</evidence>